<evidence type="ECO:0000313" key="5">
    <source>
        <dbReference type="Proteomes" id="UP000184517"/>
    </source>
</evidence>
<dbReference type="RefSeq" id="WP_072840416.1">
    <property type="nucleotide sequence ID" value="NZ_FQVF01000013.1"/>
</dbReference>
<dbReference type="Proteomes" id="UP000184517">
    <property type="component" value="Unassembled WGS sequence"/>
</dbReference>
<evidence type="ECO:0000256" key="1">
    <source>
        <dbReference type="ARBA" id="ARBA00010211"/>
    </source>
</evidence>
<organism evidence="4 5">
    <name type="scientific">Marinomonas polaris DSM 16579</name>
    <dbReference type="NCBI Taxonomy" id="1122206"/>
    <lineage>
        <taxon>Bacteria</taxon>
        <taxon>Pseudomonadati</taxon>
        <taxon>Pseudomonadota</taxon>
        <taxon>Gammaproteobacteria</taxon>
        <taxon>Oceanospirillales</taxon>
        <taxon>Oceanospirillaceae</taxon>
        <taxon>Marinomonas</taxon>
    </lineage>
</organism>
<dbReference type="PANTHER" id="PTHR42796:SF7">
    <property type="entry name" value="2-DEHYDRO-3-DEOXY-D-ARABINONATE DEHYDRATASE"/>
    <property type="match status" value="1"/>
</dbReference>
<dbReference type="GO" id="GO:0016787">
    <property type="term" value="F:hydrolase activity"/>
    <property type="evidence" value="ECO:0007669"/>
    <property type="project" value="UniProtKB-KW"/>
</dbReference>
<evidence type="ECO:0000256" key="2">
    <source>
        <dbReference type="ARBA" id="ARBA00022723"/>
    </source>
</evidence>
<evidence type="ECO:0000259" key="3">
    <source>
        <dbReference type="Pfam" id="PF01557"/>
    </source>
</evidence>
<dbReference type="InterPro" id="IPR011234">
    <property type="entry name" value="Fumarylacetoacetase-like_C"/>
</dbReference>
<evidence type="ECO:0000313" key="4">
    <source>
        <dbReference type="EMBL" id="SHF93402.1"/>
    </source>
</evidence>
<dbReference type="GO" id="GO:0046872">
    <property type="term" value="F:metal ion binding"/>
    <property type="evidence" value="ECO:0007669"/>
    <property type="project" value="UniProtKB-KW"/>
</dbReference>
<dbReference type="EMBL" id="FQVF01000013">
    <property type="protein sequence ID" value="SHF93402.1"/>
    <property type="molecule type" value="Genomic_DNA"/>
</dbReference>
<name>A0A1M5FQE6_9GAMM</name>
<dbReference type="STRING" id="1122206.SAMN02745753_02927"/>
<sequence length="400" mass="43297">MSIKLTTKNTLPVDANQATLIGRVWSPGNPSGPSLVVIRENNVFDISAHFATLSEFLENDHPVEQLKDVEGTFLCSLEDLLGNTHDSANTDQAYLLAPADLQVIKAAGVTFASSMIERVIEEQAGGNPSKAKAIRVLVEGVIGDNLSSVEPGSEKATQLKELLIEKGMWSQYLEVGIGPDAEIFTKAPVLSAIGSGKSIGIHPKSEWNNPEPEIVLAVNSKGKIQGATLGNDVNLRDFEGRSALLLSKAKDNNASCAIGPFIRLFDDNFTLEDVHTCEVTLQVKGTDGYTLEGLSSMIKISRSPVDLVQQTINENHQYPDGFFLFLGTLFSPTQDRDHIGGGFTHKLGDTVMISSPKLGTLYNTVTYSSDAKPWEFGINSLINNLTHRGLLKAKNDFVSK</sequence>
<dbReference type="Gene3D" id="3.90.850.10">
    <property type="entry name" value="Fumarylacetoacetase-like, C-terminal domain"/>
    <property type="match status" value="1"/>
</dbReference>
<dbReference type="Pfam" id="PF01557">
    <property type="entry name" value="FAA_hydrolase"/>
    <property type="match status" value="1"/>
</dbReference>
<dbReference type="OrthoDB" id="9779415at2"/>
<gene>
    <name evidence="4" type="ORF">SAMN02745753_02927</name>
</gene>
<feature type="domain" description="Fumarylacetoacetase-like C-terminal" evidence="3">
    <location>
        <begin position="191"/>
        <end position="365"/>
    </location>
</feature>
<comment type="similarity">
    <text evidence="1">Belongs to the FAH family.</text>
</comment>
<dbReference type="InterPro" id="IPR036663">
    <property type="entry name" value="Fumarylacetoacetase_C_sf"/>
</dbReference>
<dbReference type="SUPFAM" id="SSF56529">
    <property type="entry name" value="FAH"/>
    <property type="match status" value="1"/>
</dbReference>
<protein>
    <submittedName>
        <fullName evidence="4">Fumarylacetoacetate (FAA) hydrolase family protein</fullName>
    </submittedName>
</protein>
<dbReference type="PANTHER" id="PTHR42796">
    <property type="entry name" value="FUMARYLACETOACETATE HYDROLASE DOMAIN-CONTAINING PROTEIN 2A-RELATED"/>
    <property type="match status" value="1"/>
</dbReference>
<dbReference type="AlphaFoldDB" id="A0A1M5FQE6"/>
<dbReference type="InterPro" id="IPR051121">
    <property type="entry name" value="FAH"/>
</dbReference>
<keyword evidence="5" id="KW-1185">Reference proteome</keyword>
<accession>A0A1M5FQE6</accession>
<keyword evidence="2" id="KW-0479">Metal-binding</keyword>
<reference evidence="5" key="1">
    <citation type="submission" date="2016-11" db="EMBL/GenBank/DDBJ databases">
        <authorList>
            <person name="Varghese N."/>
            <person name="Submissions S."/>
        </authorList>
    </citation>
    <scope>NUCLEOTIDE SEQUENCE [LARGE SCALE GENOMIC DNA]</scope>
    <source>
        <strain evidence="5">DSM 16579</strain>
    </source>
</reference>
<proteinExistence type="inferred from homology"/>
<dbReference type="GO" id="GO:0044281">
    <property type="term" value="P:small molecule metabolic process"/>
    <property type="evidence" value="ECO:0007669"/>
    <property type="project" value="UniProtKB-ARBA"/>
</dbReference>
<keyword evidence="4" id="KW-0378">Hydrolase</keyword>